<evidence type="ECO:0000256" key="2">
    <source>
        <dbReference type="ARBA" id="ARBA00004613"/>
    </source>
</evidence>
<dbReference type="PRINTS" id="PR01415">
    <property type="entry name" value="ANKYRIN"/>
</dbReference>
<keyword evidence="7" id="KW-0528">Neurotoxin</keyword>
<evidence type="ECO:0000256" key="3">
    <source>
        <dbReference type="ARBA" id="ARBA00022483"/>
    </source>
</evidence>
<name>A0AAV4SBR1_CAEEX</name>
<evidence type="ECO:0000256" key="9">
    <source>
        <dbReference type="ARBA" id="ARBA00023028"/>
    </source>
</evidence>
<dbReference type="PANTHER" id="PTHR24171:SF8">
    <property type="entry name" value="BRCA1-ASSOCIATED RING DOMAIN PROTEIN 1"/>
    <property type="match status" value="1"/>
</dbReference>
<sequence length="236" mass="26708">MHSMDPKLTPLQRSKENSISTLLRIVEELFSAVEKNDYFMLENEIKEEVKHSSYCVANAKCVKNETLLHFASKKGRGCSQVFEGGNTALHVAAAQGQSATFDILMRHCQDRQRRILQNVVNATNEEGSTPLHVAVDVKTVKCLLKHGALYDAKNKANRTPLDLCQDEEIRSLLQTVEDLFSSVQNGKGDDMVRKLESLILTSLWPLLVPAIQVARLFCRLHFRRNRKISLMNWESG</sequence>
<evidence type="ECO:0000256" key="11">
    <source>
        <dbReference type="ARBA" id="ARBA00023298"/>
    </source>
</evidence>
<evidence type="ECO:0000256" key="5">
    <source>
        <dbReference type="ARBA" id="ARBA00022537"/>
    </source>
</evidence>
<keyword evidence="4" id="KW-0964">Secreted</keyword>
<dbReference type="GO" id="GO:0004842">
    <property type="term" value="F:ubiquitin-protein transferase activity"/>
    <property type="evidence" value="ECO:0007669"/>
    <property type="project" value="TreeGrafter"/>
</dbReference>
<organism evidence="12 13">
    <name type="scientific">Caerostris extrusa</name>
    <name type="common">Bark spider</name>
    <name type="synonym">Caerostris bankana</name>
    <dbReference type="NCBI Taxonomy" id="172846"/>
    <lineage>
        <taxon>Eukaryota</taxon>
        <taxon>Metazoa</taxon>
        <taxon>Ecdysozoa</taxon>
        <taxon>Arthropoda</taxon>
        <taxon>Chelicerata</taxon>
        <taxon>Arachnida</taxon>
        <taxon>Araneae</taxon>
        <taxon>Araneomorphae</taxon>
        <taxon>Entelegynae</taxon>
        <taxon>Araneoidea</taxon>
        <taxon>Araneidae</taxon>
        <taxon>Caerostris</taxon>
    </lineage>
</organism>
<dbReference type="SMART" id="SM00248">
    <property type="entry name" value="ANK"/>
    <property type="match status" value="2"/>
</dbReference>
<accession>A0AAV4SBR1</accession>
<evidence type="ECO:0000256" key="8">
    <source>
        <dbReference type="ARBA" id="ARBA00022737"/>
    </source>
</evidence>
<keyword evidence="11" id="KW-0472">Membrane</keyword>
<dbReference type="GO" id="GO:0044231">
    <property type="term" value="C:host cell presynaptic membrane"/>
    <property type="evidence" value="ECO:0007669"/>
    <property type="project" value="UniProtKB-KW"/>
</dbReference>
<dbReference type="AlphaFoldDB" id="A0AAV4SBR1"/>
<evidence type="ECO:0000313" key="13">
    <source>
        <dbReference type="Proteomes" id="UP001054945"/>
    </source>
</evidence>
<dbReference type="GO" id="GO:0090729">
    <property type="term" value="F:toxin activity"/>
    <property type="evidence" value="ECO:0007669"/>
    <property type="project" value="UniProtKB-KW"/>
</dbReference>
<evidence type="ECO:0000313" key="12">
    <source>
        <dbReference type="EMBL" id="GIY31605.1"/>
    </source>
</evidence>
<evidence type="ECO:0000256" key="10">
    <source>
        <dbReference type="ARBA" id="ARBA00023043"/>
    </source>
</evidence>
<gene>
    <name evidence="12" type="primary">AVEN_76316_1</name>
    <name evidence="12" type="ORF">CEXT_499361</name>
</gene>
<dbReference type="GO" id="GO:0031436">
    <property type="term" value="C:BRCA1-BARD1 complex"/>
    <property type="evidence" value="ECO:0007669"/>
    <property type="project" value="TreeGrafter"/>
</dbReference>
<keyword evidence="3" id="KW-0268">Exocytosis</keyword>
<keyword evidence="13" id="KW-1185">Reference proteome</keyword>
<dbReference type="PANTHER" id="PTHR24171">
    <property type="entry name" value="ANKYRIN REPEAT DOMAIN-CONTAINING PROTEIN 39-RELATED"/>
    <property type="match status" value="1"/>
</dbReference>
<keyword evidence="11" id="KW-1053">Target membrane</keyword>
<evidence type="ECO:0000256" key="6">
    <source>
        <dbReference type="ARBA" id="ARBA00022656"/>
    </source>
</evidence>
<dbReference type="InterPro" id="IPR002110">
    <property type="entry name" value="Ankyrin_rpt"/>
</dbReference>
<reference evidence="12 13" key="1">
    <citation type="submission" date="2021-06" db="EMBL/GenBank/DDBJ databases">
        <title>Caerostris extrusa draft genome.</title>
        <authorList>
            <person name="Kono N."/>
            <person name="Arakawa K."/>
        </authorList>
    </citation>
    <scope>NUCLEOTIDE SEQUENCE [LARGE SCALE GENOMIC DNA]</scope>
</reference>
<proteinExistence type="predicted"/>
<comment type="caution">
    <text evidence="12">The sequence shown here is derived from an EMBL/GenBank/DDBJ whole genome shotgun (WGS) entry which is preliminary data.</text>
</comment>
<evidence type="ECO:0000256" key="7">
    <source>
        <dbReference type="ARBA" id="ARBA00022699"/>
    </source>
</evidence>
<dbReference type="Gene3D" id="1.25.40.20">
    <property type="entry name" value="Ankyrin repeat-containing domain"/>
    <property type="match status" value="1"/>
</dbReference>
<protein>
    <submittedName>
        <fullName evidence="12">ANK_REP_REGION domain-containing protein</fullName>
    </submittedName>
</protein>
<dbReference type="GO" id="GO:0006887">
    <property type="term" value="P:exocytosis"/>
    <property type="evidence" value="ECO:0007669"/>
    <property type="project" value="UniProtKB-KW"/>
</dbReference>
<comment type="subcellular location">
    <subcellularLocation>
        <location evidence="2">Secreted</location>
    </subcellularLocation>
    <subcellularLocation>
        <location evidence="1">Target cell membrane</location>
    </subcellularLocation>
</comment>
<dbReference type="Pfam" id="PF12796">
    <property type="entry name" value="Ank_2"/>
    <property type="match status" value="1"/>
</dbReference>
<dbReference type="GO" id="GO:0085020">
    <property type="term" value="P:protein K6-linked ubiquitination"/>
    <property type="evidence" value="ECO:0007669"/>
    <property type="project" value="TreeGrafter"/>
</dbReference>
<dbReference type="GO" id="GO:0005576">
    <property type="term" value="C:extracellular region"/>
    <property type="evidence" value="ECO:0007669"/>
    <property type="project" value="UniProtKB-SubCell"/>
</dbReference>
<dbReference type="GO" id="GO:0044218">
    <property type="term" value="C:other organism cell membrane"/>
    <property type="evidence" value="ECO:0007669"/>
    <property type="project" value="UniProtKB-KW"/>
</dbReference>
<dbReference type="InterPro" id="IPR036770">
    <property type="entry name" value="Ankyrin_rpt-contain_sf"/>
</dbReference>
<dbReference type="SUPFAM" id="SSF48403">
    <property type="entry name" value="Ankyrin repeat"/>
    <property type="match status" value="1"/>
</dbReference>
<evidence type="ECO:0000256" key="4">
    <source>
        <dbReference type="ARBA" id="ARBA00022525"/>
    </source>
</evidence>
<keyword evidence="6" id="KW-0800">Toxin</keyword>
<dbReference type="GO" id="GO:0070531">
    <property type="term" value="C:BRCA1-A complex"/>
    <property type="evidence" value="ECO:0007669"/>
    <property type="project" value="TreeGrafter"/>
</dbReference>
<keyword evidence="5" id="KW-1052">Target cell membrane</keyword>
<evidence type="ECO:0000256" key="1">
    <source>
        <dbReference type="ARBA" id="ARBA00004175"/>
    </source>
</evidence>
<dbReference type="EMBL" id="BPLR01009396">
    <property type="protein sequence ID" value="GIY31605.1"/>
    <property type="molecule type" value="Genomic_DNA"/>
</dbReference>
<keyword evidence="10" id="KW-0040">ANK repeat</keyword>
<dbReference type="Proteomes" id="UP001054945">
    <property type="component" value="Unassembled WGS sequence"/>
</dbReference>
<keyword evidence="9" id="KW-0638">Presynaptic neurotoxin</keyword>
<keyword evidence="8" id="KW-0677">Repeat</keyword>